<evidence type="ECO:0000313" key="3">
    <source>
        <dbReference type="Proteomes" id="UP001419268"/>
    </source>
</evidence>
<accession>A0AAP0PD56</accession>
<dbReference type="Proteomes" id="UP001419268">
    <property type="component" value="Unassembled WGS sequence"/>
</dbReference>
<evidence type="ECO:0000313" key="2">
    <source>
        <dbReference type="EMBL" id="KAK9139732.1"/>
    </source>
</evidence>
<comment type="caution">
    <text evidence="2">The sequence shown here is derived from an EMBL/GenBank/DDBJ whole genome shotgun (WGS) entry which is preliminary data.</text>
</comment>
<reference evidence="2 3" key="1">
    <citation type="submission" date="2024-01" db="EMBL/GenBank/DDBJ databases">
        <title>Genome assemblies of Stephania.</title>
        <authorList>
            <person name="Yang L."/>
        </authorList>
    </citation>
    <scope>NUCLEOTIDE SEQUENCE [LARGE SCALE GENOMIC DNA]</scope>
    <source>
        <strain evidence="2">JXDWG</strain>
        <tissue evidence="2">Leaf</tissue>
    </source>
</reference>
<keyword evidence="3" id="KW-1185">Reference proteome</keyword>
<protein>
    <submittedName>
        <fullName evidence="2">Uncharacterized protein</fullName>
    </submittedName>
</protein>
<organism evidence="2 3">
    <name type="scientific">Stephania cephalantha</name>
    <dbReference type="NCBI Taxonomy" id="152367"/>
    <lineage>
        <taxon>Eukaryota</taxon>
        <taxon>Viridiplantae</taxon>
        <taxon>Streptophyta</taxon>
        <taxon>Embryophyta</taxon>
        <taxon>Tracheophyta</taxon>
        <taxon>Spermatophyta</taxon>
        <taxon>Magnoliopsida</taxon>
        <taxon>Ranunculales</taxon>
        <taxon>Menispermaceae</taxon>
        <taxon>Menispermoideae</taxon>
        <taxon>Cissampelideae</taxon>
        <taxon>Stephania</taxon>
    </lineage>
</organism>
<evidence type="ECO:0000256" key="1">
    <source>
        <dbReference type="SAM" id="MobiDB-lite"/>
    </source>
</evidence>
<proteinExistence type="predicted"/>
<gene>
    <name evidence="2" type="ORF">Scep_009413</name>
</gene>
<dbReference type="EMBL" id="JBBNAG010000004">
    <property type="protein sequence ID" value="KAK9139732.1"/>
    <property type="molecule type" value="Genomic_DNA"/>
</dbReference>
<name>A0AAP0PD56_9MAGN</name>
<feature type="region of interest" description="Disordered" evidence="1">
    <location>
        <begin position="1"/>
        <end position="22"/>
    </location>
</feature>
<dbReference type="AlphaFoldDB" id="A0AAP0PD56"/>
<sequence>MPTPSSKSYAPAVNSPPSNLKPMRRRLQLAEAEFQKRRAKVLCFSCDEKYNLGHVCTKLLQLMFVCDDDSATAEDGIDMGDVLESLDAIEYGHGVNRSGDDEASRHAWF</sequence>